<sequence length="84" mass="8914">MSAGEIAVLLLLIGAFLPGIVMSSRGLPQQRLVGLEFASMAAVLALTVISVAWQRDSNLIVPLVLALVALPSSLVYTRLLGRDR</sequence>
<proteinExistence type="predicted"/>
<evidence type="ECO:0000256" key="1">
    <source>
        <dbReference type="ARBA" id="ARBA00004651"/>
    </source>
</evidence>
<organism evidence="7 8">
    <name type="scientific">Mycobacterium angelicum</name>
    <dbReference type="NCBI Taxonomy" id="470074"/>
    <lineage>
        <taxon>Bacteria</taxon>
        <taxon>Bacillati</taxon>
        <taxon>Actinomycetota</taxon>
        <taxon>Actinomycetes</taxon>
        <taxon>Mycobacteriales</taxon>
        <taxon>Mycobacteriaceae</taxon>
        <taxon>Mycobacterium</taxon>
    </lineage>
</organism>
<dbReference type="OrthoDB" id="4753102at2"/>
<name>A0A1X0A5M7_MYCAN</name>
<keyword evidence="5 6" id="KW-0472">Membrane</keyword>
<dbReference type="RefSeq" id="WP_083111630.1">
    <property type="nucleotide sequence ID" value="NZ_JACKTS010000031.1"/>
</dbReference>
<feature type="transmembrane region" description="Helical" evidence="6">
    <location>
        <begin position="35"/>
        <end position="53"/>
    </location>
</feature>
<evidence type="ECO:0000256" key="4">
    <source>
        <dbReference type="ARBA" id="ARBA00022989"/>
    </source>
</evidence>
<dbReference type="Pfam" id="PF04066">
    <property type="entry name" value="MrpF_PhaF"/>
    <property type="match status" value="1"/>
</dbReference>
<keyword evidence="4 6" id="KW-1133">Transmembrane helix</keyword>
<feature type="transmembrane region" description="Helical" evidence="6">
    <location>
        <begin position="59"/>
        <end position="79"/>
    </location>
</feature>
<gene>
    <name evidence="7" type="ORF">BST12_03570</name>
</gene>
<evidence type="ECO:0000256" key="2">
    <source>
        <dbReference type="ARBA" id="ARBA00022475"/>
    </source>
</evidence>
<dbReference type="GO" id="GO:0015075">
    <property type="term" value="F:monoatomic ion transmembrane transporter activity"/>
    <property type="evidence" value="ECO:0007669"/>
    <property type="project" value="InterPro"/>
</dbReference>
<dbReference type="Proteomes" id="UP000192284">
    <property type="component" value="Unassembled WGS sequence"/>
</dbReference>
<evidence type="ECO:0000313" key="8">
    <source>
        <dbReference type="Proteomes" id="UP000192284"/>
    </source>
</evidence>
<dbReference type="InterPro" id="IPR007208">
    <property type="entry name" value="MrpF/PhaF-like"/>
</dbReference>
<evidence type="ECO:0000256" key="6">
    <source>
        <dbReference type="SAM" id="Phobius"/>
    </source>
</evidence>
<keyword evidence="2" id="KW-1003">Cell membrane</keyword>
<accession>A0A1X0A5M7</accession>
<keyword evidence="3 6" id="KW-0812">Transmembrane</keyword>
<protein>
    <recommendedName>
        <fullName evidence="9">Cation:proton antiporter</fullName>
    </recommendedName>
</protein>
<feature type="transmembrane region" description="Helical" evidence="6">
    <location>
        <begin position="6"/>
        <end position="23"/>
    </location>
</feature>
<keyword evidence="8" id="KW-1185">Reference proteome</keyword>
<evidence type="ECO:0000256" key="5">
    <source>
        <dbReference type="ARBA" id="ARBA00023136"/>
    </source>
</evidence>
<evidence type="ECO:0000313" key="7">
    <source>
        <dbReference type="EMBL" id="ORA25373.1"/>
    </source>
</evidence>
<reference evidence="7 8" key="1">
    <citation type="submission" date="2017-02" db="EMBL/GenBank/DDBJ databases">
        <title>The new phylogeny of genus Mycobacterium.</title>
        <authorList>
            <person name="Tortoli E."/>
            <person name="Trovato A."/>
            <person name="Cirillo D.M."/>
        </authorList>
    </citation>
    <scope>NUCLEOTIDE SEQUENCE [LARGE SCALE GENOMIC DNA]</scope>
    <source>
        <strain evidence="7 8">DSM 45057</strain>
    </source>
</reference>
<comment type="caution">
    <text evidence="7">The sequence shown here is derived from an EMBL/GenBank/DDBJ whole genome shotgun (WGS) entry which is preliminary data.</text>
</comment>
<dbReference type="AlphaFoldDB" id="A0A1X0A5M7"/>
<dbReference type="EMBL" id="MVHE01000003">
    <property type="protein sequence ID" value="ORA25373.1"/>
    <property type="molecule type" value="Genomic_DNA"/>
</dbReference>
<evidence type="ECO:0008006" key="9">
    <source>
        <dbReference type="Google" id="ProtNLM"/>
    </source>
</evidence>
<evidence type="ECO:0000256" key="3">
    <source>
        <dbReference type="ARBA" id="ARBA00022692"/>
    </source>
</evidence>
<comment type="subcellular location">
    <subcellularLocation>
        <location evidence="1">Cell membrane</location>
        <topology evidence="1">Multi-pass membrane protein</topology>
    </subcellularLocation>
</comment>
<dbReference type="GO" id="GO:0005886">
    <property type="term" value="C:plasma membrane"/>
    <property type="evidence" value="ECO:0007669"/>
    <property type="project" value="UniProtKB-SubCell"/>
</dbReference>